<dbReference type="InterPro" id="IPR029063">
    <property type="entry name" value="SAM-dependent_MTases_sf"/>
</dbReference>
<dbReference type="GO" id="GO:0008168">
    <property type="term" value="F:methyltransferase activity"/>
    <property type="evidence" value="ECO:0007669"/>
    <property type="project" value="UniProtKB-KW"/>
</dbReference>
<organism evidence="2 3">
    <name type="scientific">Raoultibacter timonensis</name>
    <dbReference type="NCBI Taxonomy" id="1907662"/>
    <lineage>
        <taxon>Bacteria</taxon>
        <taxon>Bacillati</taxon>
        <taxon>Actinomycetota</taxon>
        <taxon>Coriobacteriia</taxon>
        <taxon>Eggerthellales</taxon>
        <taxon>Eggerthellaceae</taxon>
        <taxon>Raoultibacter</taxon>
    </lineage>
</organism>
<accession>A0ABN6MHV6</accession>
<dbReference type="Proteomes" id="UP001320544">
    <property type="component" value="Chromosome"/>
</dbReference>
<gene>
    <name evidence="2" type="ORF">CE91St30_12240</name>
</gene>
<reference evidence="2 3" key="1">
    <citation type="submission" date="2022-01" db="EMBL/GenBank/DDBJ databases">
        <title>Novel bile acid biosynthetic pathways are enriched in the microbiome of centenarians.</title>
        <authorList>
            <person name="Sato Y."/>
            <person name="Atarashi K."/>
            <person name="Plichta R.D."/>
            <person name="Arai Y."/>
            <person name="Sasajima S."/>
            <person name="Kearney M.S."/>
            <person name="Suda W."/>
            <person name="Takeshita K."/>
            <person name="Sasaki T."/>
            <person name="Okamoto S."/>
            <person name="Skelly N.A."/>
            <person name="Okamura Y."/>
            <person name="Vlamakis H."/>
            <person name="Li Y."/>
            <person name="Tanoue T."/>
            <person name="Takei H."/>
            <person name="Nittono H."/>
            <person name="Narushima S."/>
            <person name="Irie J."/>
            <person name="Itoh H."/>
            <person name="Moriya K."/>
            <person name="Sugiura Y."/>
            <person name="Suematsu M."/>
            <person name="Moritoki N."/>
            <person name="Shibata S."/>
            <person name="Littman R.D."/>
            <person name="Fischbach A.M."/>
            <person name="Uwamino Y."/>
            <person name="Inoue T."/>
            <person name="Honda A."/>
            <person name="Hattori M."/>
            <person name="Murai T."/>
            <person name="Xavier J.R."/>
            <person name="Hirose N."/>
            <person name="Honda K."/>
        </authorList>
    </citation>
    <scope>NUCLEOTIDE SEQUENCE [LARGE SCALE GENOMIC DNA]</scope>
    <source>
        <strain evidence="2 3">CE91-St30</strain>
    </source>
</reference>
<keyword evidence="2" id="KW-0489">Methyltransferase</keyword>
<dbReference type="PANTHER" id="PTHR43667:SF2">
    <property type="entry name" value="FATTY ACID C-METHYL TRANSFERASE"/>
    <property type="match status" value="1"/>
</dbReference>
<keyword evidence="2" id="KW-0808">Transferase</keyword>
<name>A0ABN6MHV6_9ACTN</name>
<dbReference type="EMBL" id="AP025564">
    <property type="protein sequence ID" value="BDE95891.1"/>
    <property type="molecule type" value="Genomic_DNA"/>
</dbReference>
<feature type="domain" description="Methyltransferase" evidence="1">
    <location>
        <begin position="66"/>
        <end position="158"/>
    </location>
</feature>
<keyword evidence="3" id="KW-1185">Reference proteome</keyword>
<dbReference type="PANTHER" id="PTHR43667">
    <property type="entry name" value="CYCLOPROPANE-FATTY-ACYL-PHOSPHOLIPID SYNTHASE"/>
    <property type="match status" value="1"/>
</dbReference>
<dbReference type="Gene3D" id="3.40.50.150">
    <property type="entry name" value="Vaccinia Virus protein VP39"/>
    <property type="match status" value="1"/>
</dbReference>
<dbReference type="SUPFAM" id="SSF53335">
    <property type="entry name" value="S-adenosyl-L-methionine-dependent methyltransferases"/>
    <property type="match status" value="1"/>
</dbReference>
<dbReference type="RefSeq" id="WP_244412135.1">
    <property type="nucleotide sequence ID" value="NZ_AP025564.1"/>
</dbReference>
<protein>
    <submittedName>
        <fullName evidence="2">Methyltransferase</fullName>
    </submittedName>
</protein>
<evidence type="ECO:0000313" key="2">
    <source>
        <dbReference type="EMBL" id="BDE95891.1"/>
    </source>
</evidence>
<evidence type="ECO:0000313" key="3">
    <source>
        <dbReference type="Proteomes" id="UP001320544"/>
    </source>
</evidence>
<dbReference type="GO" id="GO:0032259">
    <property type="term" value="P:methylation"/>
    <property type="evidence" value="ECO:0007669"/>
    <property type="project" value="UniProtKB-KW"/>
</dbReference>
<sequence length="299" mass="33616">MTQNFTPLLSTTDWNEEWKRLQIARRKADNSAYWDKRSKTFSTKDAPNAYVDRFLELARIEPGETVFDMGCGTGALSIPLGREGHKVVAADFSQGMLDILDEELAEKGIATVFPKLMSWEDDWEAHGVREGMTDVAIASRSIAVSDMKAALMRLTSVARRRVCITLSTGSSPRMDERILSDIGVKNEFGNDFLYAFNILVGEGIMPEVSYIKSTRTDTFESFDDAYDGFSRMVLDAVSDKESPETSAALDRLRTWTEQHLVANPEAGEPDKKGMPQKPFKLDCTRIVTWAFLAWDTARR</sequence>
<evidence type="ECO:0000259" key="1">
    <source>
        <dbReference type="Pfam" id="PF13649"/>
    </source>
</evidence>
<dbReference type="Pfam" id="PF13649">
    <property type="entry name" value="Methyltransf_25"/>
    <property type="match status" value="1"/>
</dbReference>
<dbReference type="InterPro" id="IPR050723">
    <property type="entry name" value="CFA/CMAS"/>
</dbReference>
<dbReference type="CDD" id="cd02440">
    <property type="entry name" value="AdoMet_MTases"/>
    <property type="match status" value="1"/>
</dbReference>
<dbReference type="InterPro" id="IPR041698">
    <property type="entry name" value="Methyltransf_25"/>
</dbReference>
<proteinExistence type="predicted"/>